<name>A0A7W7RP64_9ACTN</name>
<evidence type="ECO:0000259" key="1">
    <source>
        <dbReference type="Pfam" id="PF09423"/>
    </source>
</evidence>
<feature type="domain" description="PhoD-like phosphatase metallophosphatase" evidence="1">
    <location>
        <begin position="127"/>
        <end position="338"/>
    </location>
</feature>
<comment type="caution">
    <text evidence="2">The sequence shown here is derived from an EMBL/GenBank/DDBJ whole genome shotgun (WGS) entry which is preliminary data.</text>
</comment>
<dbReference type="SUPFAM" id="SSF56300">
    <property type="entry name" value="Metallo-dependent phosphatases"/>
    <property type="match status" value="1"/>
</dbReference>
<dbReference type="Proteomes" id="UP000523007">
    <property type="component" value="Unassembled WGS sequence"/>
</dbReference>
<accession>A0A7W7RP64</accession>
<keyword evidence="3" id="KW-1185">Reference proteome</keyword>
<dbReference type="PANTHER" id="PTHR33987:SF1">
    <property type="entry name" value="CALCINEURIN-LIKE METALLO-PHOSPHOESTERASE SUPERFAMILY PROTEIN"/>
    <property type="match status" value="1"/>
</dbReference>
<dbReference type="InterPro" id="IPR029052">
    <property type="entry name" value="Metallo-depent_PP-like"/>
</dbReference>
<organism evidence="2 3">
    <name type="scientific">Lipingzhangella halophila</name>
    <dbReference type="NCBI Taxonomy" id="1783352"/>
    <lineage>
        <taxon>Bacteria</taxon>
        <taxon>Bacillati</taxon>
        <taxon>Actinomycetota</taxon>
        <taxon>Actinomycetes</taxon>
        <taxon>Streptosporangiales</taxon>
        <taxon>Nocardiopsidaceae</taxon>
        <taxon>Lipingzhangella</taxon>
    </lineage>
</organism>
<reference evidence="2 3" key="1">
    <citation type="submission" date="2020-08" db="EMBL/GenBank/DDBJ databases">
        <title>Sequencing the genomes of 1000 actinobacteria strains.</title>
        <authorList>
            <person name="Klenk H.-P."/>
        </authorList>
    </citation>
    <scope>NUCLEOTIDE SEQUENCE [LARGE SCALE GENOMIC DNA]</scope>
    <source>
        <strain evidence="2 3">DSM 102030</strain>
    </source>
</reference>
<dbReference type="EMBL" id="JACHJT010000003">
    <property type="protein sequence ID" value="MBB4935642.1"/>
    <property type="molecule type" value="Genomic_DNA"/>
</dbReference>
<dbReference type="Pfam" id="PF09423">
    <property type="entry name" value="PhoD"/>
    <property type="match status" value="1"/>
</dbReference>
<evidence type="ECO:0000313" key="3">
    <source>
        <dbReference type="Proteomes" id="UP000523007"/>
    </source>
</evidence>
<proteinExistence type="predicted"/>
<dbReference type="PANTHER" id="PTHR33987">
    <property type="entry name" value="CALCINEURIN-LIKE METALLO-PHOSPHOESTERASE SUPERFAMILY PROTEIN"/>
    <property type="match status" value="1"/>
</dbReference>
<dbReference type="RefSeq" id="WP_184585413.1">
    <property type="nucleotide sequence ID" value="NZ_JACHJT010000003.1"/>
</dbReference>
<protein>
    <recommendedName>
        <fullName evidence="1">PhoD-like phosphatase metallophosphatase domain-containing protein</fullName>
    </recommendedName>
</protein>
<gene>
    <name evidence="2" type="ORF">F4561_006551</name>
</gene>
<dbReference type="InterPro" id="IPR018946">
    <property type="entry name" value="PhoD-like_MPP"/>
</dbReference>
<sequence length="1036" mass="112743">MSVEHVWVGAVTESSAWVRARIDGDEARLAVSESSDLSSPTYFGPDTATSDDMVSIRATGLDADTRYHYAIEVDDTLDTDTTGTFRTHPRQGERADFTFAMATCAGASPEYSGEGSVLAADRLSNHPVFDEIRRADPLFFAHGGDMHYYDLGSGSHGISGGGSLANYRRAYDDVLRQPRQHRLYRDVPLVYAWDDHDFGPNDSDRTASGRDNACEVYRERVPHYGLPAGSGANPIYQSFTVGRVLFLLSDVRADRDPNDDPQGQSKTMLGAAQKAWMEQVLTANTGAQAMVWLTPSQWVSEHEDSWASFLHERNELVELFGDTGWLTRMCALSGDAHALSIDTGGGNRHGNFPIYQFSALDSGGTSGPATDTGPNLSGRGHYGLVRIRDRGHTIAVAGTGYDMGSRWRAHTWYSYVGSTVFALDAAAENLGDIVDPFAPMLDDDGVRNDVAVSRQDGGEARVVDDDHVETYGRYDESATLNVNDDDQLESQAGWRVHLGTWPGMRYPAVSPALNVRPQVVEGWLDVDLGDQIEVSNLPPQHPDGTVALIAQGYAETIGPHRWDVEINTTPAGPLTIAHLPETGRVAEDFEDADLDITITDGGDEPWTRTDAEAASGEWSLRSGVITHDETSDAIVTVPTGAQAVRFWYRVSSEEDFDFFRFLVDSSEELTASGDGEWTLSDEYDVSSADTITFRYEKDGSVSENQDTAFIDDIVFTLAPDAGPDEPNRLDTSGSVLADGIDNIDTELLVLTEQDGPHDRALWITTDGPGDHLPEQFPFDVTMGGETARVTACEPFAWDDFDRTETDAWGISDSGHDWAETGGSASDREIDDGVATVTLASDPTDARFQVLDTAEVGDCDITVSVSVSATASGGSLAPSVLLRYVDNTEFYLVRIHHTSSGNVFLSLTNSTSSTHEGEIDGNEDSGFDYEGGDVFHVRVRLVGDRVLCRVWPDDGRPEPSYWQLDREVTEDTISTGRAGVAALAFAGNDNTDPELSFRELRVENPQRFTVERAVNDVDAEHDAGTAVALTQPAVIGL</sequence>
<dbReference type="InterPro" id="IPR038607">
    <property type="entry name" value="PhoD-like_sf"/>
</dbReference>
<dbReference type="Gene3D" id="3.60.21.70">
    <property type="entry name" value="PhoD-like phosphatase"/>
    <property type="match status" value="1"/>
</dbReference>
<dbReference type="AlphaFoldDB" id="A0A7W7RP64"/>
<evidence type="ECO:0000313" key="2">
    <source>
        <dbReference type="EMBL" id="MBB4935642.1"/>
    </source>
</evidence>